<organism evidence="1 2">
    <name type="scientific">Mesonia algae</name>
    <dbReference type="NCBI Taxonomy" id="213248"/>
    <lineage>
        <taxon>Bacteria</taxon>
        <taxon>Pseudomonadati</taxon>
        <taxon>Bacteroidota</taxon>
        <taxon>Flavobacteriia</taxon>
        <taxon>Flavobacteriales</taxon>
        <taxon>Flavobacteriaceae</taxon>
        <taxon>Mesonia</taxon>
    </lineage>
</organism>
<dbReference type="SUPFAM" id="SSF52833">
    <property type="entry name" value="Thioredoxin-like"/>
    <property type="match status" value="1"/>
</dbReference>
<dbReference type="AlphaFoldDB" id="A0A2W7I2Q8"/>
<dbReference type="Gene3D" id="2.60.40.10">
    <property type="entry name" value="Immunoglobulins"/>
    <property type="match status" value="1"/>
</dbReference>
<proteinExistence type="predicted"/>
<dbReference type="PROSITE" id="PS51257">
    <property type="entry name" value="PROKAR_LIPOPROTEIN"/>
    <property type="match status" value="1"/>
</dbReference>
<evidence type="ECO:0000313" key="1">
    <source>
        <dbReference type="EMBL" id="PZW39732.1"/>
    </source>
</evidence>
<dbReference type="RefSeq" id="WP_111541373.1">
    <property type="nucleotide sequence ID" value="NZ_QKYV01000005.1"/>
</dbReference>
<sequence>MKFSKYILLLLLSIITIFSCSESYDILPSDQPILITANNTTSLIGNSVEFKATKDGEDITDQTLFYINDELIEGNVYTSSSIGEYVAKAEYDSFFSESLIITYHDGSEINFKKRVLIEDYTGTWCGYCTRVAHAIEEVFSNTDDAVAVAIHRDSSNPSSGTYDPFNYDASDLENTLEAVGYPKGFLNRKTLWKSPEPDHVTQVLELTQGENPKLGIAIDNEVVNNNINLNVKIKKAKNFNELKLVVYILENGLIYSQKNYTTYYDAVNPVPDFEHNHVLRETVTNLMGDTIPLDEFENDEYSISYSLNIPSNIENIDNIEFVAFVIDKDGNAINVRKSEKNTTQEFEQI</sequence>
<dbReference type="InterPro" id="IPR036249">
    <property type="entry name" value="Thioredoxin-like_sf"/>
</dbReference>
<accession>A0A2W7I2Q8</accession>
<dbReference type="Proteomes" id="UP000249542">
    <property type="component" value="Unassembled WGS sequence"/>
</dbReference>
<protein>
    <submittedName>
        <fullName evidence="1">Uncharacterized protein DUF5016</fullName>
    </submittedName>
</protein>
<dbReference type="InterPro" id="IPR013783">
    <property type="entry name" value="Ig-like_fold"/>
</dbReference>
<dbReference type="Pfam" id="PF11551">
    <property type="entry name" value="Omp28"/>
    <property type="match status" value="1"/>
</dbReference>
<gene>
    <name evidence="1" type="ORF">LX95_02097</name>
</gene>
<name>A0A2W7I2Q8_9FLAO</name>
<dbReference type="EMBL" id="QKYV01000005">
    <property type="protein sequence ID" value="PZW39732.1"/>
    <property type="molecule type" value="Genomic_DNA"/>
</dbReference>
<comment type="caution">
    <text evidence="1">The sequence shown here is derived from an EMBL/GenBank/DDBJ whole genome shotgun (WGS) entry which is preliminary data.</text>
</comment>
<dbReference type="InterPro" id="IPR021615">
    <property type="entry name" value="Omp28"/>
</dbReference>
<evidence type="ECO:0000313" key="2">
    <source>
        <dbReference type="Proteomes" id="UP000249542"/>
    </source>
</evidence>
<keyword evidence="2" id="KW-1185">Reference proteome</keyword>
<reference evidence="1 2" key="1">
    <citation type="submission" date="2018-06" db="EMBL/GenBank/DDBJ databases">
        <title>Genomic Encyclopedia of Archaeal and Bacterial Type Strains, Phase II (KMG-II): from individual species to whole genera.</title>
        <authorList>
            <person name="Goeker M."/>
        </authorList>
    </citation>
    <scope>NUCLEOTIDE SEQUENCE [LARGE SCALE GENOMIC DNA]</scope>
    <source>
        <strain evidence="1 2">DSM 15361</strain>
    </source>
</reference>